<reference evidence="1 2" key="1">
    <citation type="submission" date="2019-09" db="EMBL/GenBank/DDBJ databases">
        <authorList>
            <person name="Chandra G."/>
            <person name="Truman W A."/>
        </authorList>
    </citation>
    <scope>NUCLEOTIDE SEQUENCE [LARGE SCALE GENOMIC DNA]</scope>
    <source>
        <strain evidence="1">PS718</strain>
    </source>
</reference>
<sequence length="1001" mass="108258">MHTQTPTVAVMDSRGLKIATVSYCRDIPGGTAEPRIYRQRFDAVGRLTDVCDPRLHALRENNPDSRTNLKVLSSLSGISLNSESVDGLTRLTLPGAAGQRLIDWDGLLTQTLTQYDFMMRPVRVVEQEQGRNARNCGFFTYGDCLPSSATRNQCGRIVRHDDNSGSEFFPGYTLNGDQHACVRHFLAELDEPDWPETESERNLLHETGNGMTTYIVYNAIGESVSQQDAMGNTKQLHLNVAGQLEQISLKIIGDSQDCILLHDIQYNACDQVMRQTAATGVISQNLYDPQNGRLEEIIAGTVNQPPLQHLVYGYDPVGNILSIKDMAQRTRFFRNQRIEPVSAFTYDSLYQLICATGWQRSNTANGPDEPVFTSPPVSAQLENYRQTYTYDAAGNLTTLVHCASSQGWTQRTAISRYSNRGLEQAVGGALPDEGEIAAAFDANGNRKTLQPGQSMHWSAGRRLRQVDQVNRKNAADDCERYVYDGMGQRKRKVRLVQQAGAAQTHETRYLPELEIRSRPDETLHVISVQAGRCRVEVLHWSSKGPTANQYHYSFSNHLGSSMLVLDHQGRIISEENYFPYGGTSWWAGPDLIRARYKTRRYAGQERDATGLYYYGQRFYAPWLMRWISPDPAGVADGLNLFLMVRGNPVRFFDQQGLTAVDTAKAAGATAAREFVSAAIATAVQAAFVGFLPPAHITVTIAGVAAGAITGGMSGYAGANWAQSAIPNNDPGSWGPLAAKIGGAALGAALGAAPSLLGMLDPKGNTAAASQIGSAFGTFYREMSAQYLANVGPKNPSVGRVDLLTGTASVAAAGLASGLTGLGGAKLFGADAAGNALQSILSVSAVTATSAAAASVTRGLRGTQTKPSSKSEPAFNKDDAVVGYSSRHFFLSLGQLANLAVARIPGYGDLDLNTRTAISRAVVSAVGDIRSTFVTIAKPGFSAELGQTSWDLEKNQYGAAINRDTPPDSSNPDFDPAATEILHFVSETGPGQRKYSRSQLRF</sequence>
<evidence type="ECO:0000313" key="1">
    <source>
        <dbReference type="EMBL" id="VVO16818.1"/>
    </source>
</evidence>
<dbReference type="EMBL" id="CABVHX010000019">
    <property type="protein sequence ID" value="VVO16818.1"/>
    <property type="molecule type" value="Genomic_DNA"/>
</dbReference>
<evidence type="ECO:0000313" key="2">
    <source>
        <dbReference type="Proteomes" id="UP000325375"/>
    </source>
</evidence>
<dbReference type="Proteomes" id="UP000325375">
    <property type="component" value="Unassembled WGS sequence"/>
</dbReference>
<dbReference type="InterPro" id="IPR022385">
    <property type="entry name" value="Rhs_assc_core"/>
</dbReference>
<dbReference type="PANTHER" id="PTHR32305">
    <property type="match status" value="1"/>
</dbReference>
<name>A0A5E7DTY1_PSEFL</name>
<organism evidence="1 2">
    <name type="scientific">Pseudomonas fluorescens</name>
    <dbReference type="NCBI Taxonomy" id="294"/>
    <lineage>
        <taxon>Bacteria</taxon>
        <taxon>Pseudomonadati</taxon>
        <taxon>Pseudomonadota</taxon>
        <taxon>Gammaproteobacteria</taxon>
        <taxon>Pseudomonadales</taxon>
        <taxon>Pseudomonadaceae</taxon>
        <taxon>Pseudomonas</taxon>
    </lineage>
</organism>
<protein>
    <submittedName>
        <fullName evidence="1">Uncharacterized protein</fullName>
    </submittedName>
</protein>
<dbReference type="InterPro" id="IPR050708">
    <property type="entry name" value="T6SS_VgrG/RHS"/>
</dbReference>
<dbReference type="PANTHER" id="PTHR32305:SF15">
    <property type="entry name" value="PROTEIN RHSA-RELATED"/>
    <property type="match status" value="1"/>
</dbReference>
<proteinExistence type="predicted"/>
<dbReference type="Gene3D" id="2.180.10.10">
    <property type="entry name" value="RHS repeat-associated core"/>
    <property type="match status" value="1"/>
</dbReference>
<dbReference type="RefSeq" id="WP_150604224.1">
    <property type="nucleotide sequence ID" value="NZ_CABVHX010000019.1"/>
</dbReference>
<gene>
    <name evidence="1" type="ORF">PS718_03883</name>
</gene>
<dbReference type="AlphaFoldDB" id="A0A5E7DTY1"/>
<dbReference type="NCBIfam" id="TIGR03696">
    <property type="entry name" value="Rhs_assc_core"/>
    <property type="match status" value="1"/>
</dbReference>
<accession>A0A5E7DTY1</accession>